<dbReference type="Proteomes" id="UP000281955">
    <property type="component" value="Unassembled WGS sequence"/>
</dbReference>
<dbReference type="AlphaFoldDB" id="A0A420XQQ1"/>
<accession>A0A420XQQ1</accession>
<dbReference type="EMBL" id="RBWV01000011">
    <property type="protein sequence ID" value="RKS75532.1"/>
    <property type="molecule type" value="Genomic_DNA"/>
</dbReference>
<dbReference type="InParanoid" id="A0A420XQQ1"/>
<dbReference type="Gene3D" id="3.30.530.20">
    <property type="match status" value="1"/>
</dbReference>
<sequence length="148" mass="15763">MSTISLTRDYPAPPEDVWRVMTDPELIPLWTATGAGARADGFAPVVGTRFRFVAEPKPGWSGVVDCEVLEVEAPRLLRYSWTGGDGGATTVVTYLVEPAPGGARLTYHHTGFTGLGGLVMSRLLGRVRRRMLDVGVPAALDALAAGAR</sequence>
<protein>
    <submittedName>
        <fullName evidence="1">Uncharacterized protein YndB with AHSA1/START domain</fullName>
    </submittedName>
</protein>
<dbReference type="Pfam" id="PF10604">
    <property type="entry name" value="Polyketide_cyc2"/>
    <property type="match status" value="1"/>
</dbReference>
<reference evidence="1 2" key="1">
    <citation type="submission" date="2018-10" db="EMBL/GenBank/DDBJ databases">
        <title>Genomic Encyclopedia of Archaeal and Bacterial Type Strains, Phase II (KMG-II): from individual species to whole genera.</title>
        <authorList>
            <person name="Goeker M."/>
        </authorList>
    </citation>
    <scope>NUCLEOTIDE SEQUENCE [LARGE SCALE GENOMIC DNA]</scope>
    <source>
        <strain evidence="1 2">RP-AC37</strain>
    </source>
</reference>
<organism evidence="1 2">
    <name type="scientific">Motilibacter peucedani</name>
    <dbReference type="NCBI Taxonomy" id="598650"/>
    <lineage>
        <taxon>Bacteria</taxon>
        <taxon>Bacillati</taxon>
        <taxon>Actinomycetota</taxon>
        <taxon>Actinomycetes</taxon>
        <taxon>Motilibacterales</taxon>
        <taxon>Motilibacteraceae</taxon>
        <taxon>Motilibacter</taxon>
    </lineage>
</organism>
<gene>
    <name evidence="1" type="ORF">CLV35_2002</name>
</gene>
<dbReference type="OrthoDB" id="9803476at2"/>
<dbReference type="RefSeq" id="WP_121193292.1">
    <property type="nucleotide sequence ID" value="NZ_RBWV01000011.1"/>
</dbReference>
<comment type="caution">
    <text evidence="1">The sequence shown here is derived from an EMBL/GenBank/DDBJ whole genome shotgun (WGS) entry which is preliminary data.</text>
</comment>
<name>A0A420XQQ1_9ACTN</name>
<evidence type="ECO:0000313" key="1">
    <source>
        <dbReference type="EMBL" id="RKS75532.1"/>
    </source>
</evidence>
<dbReference type="InterPro" id="IPR019587">
    <property type="entry name" value="Polyketide_cyclase/dehydratase"/>
</dbReference>
<proteinExistence type="predicted"/>
<keyword evidence="2" id="KW-1185">Reference proteome</keyword>
<evidence type="ECO:0000313" key="2">
    <source>
        <dbReference type="Proteomes" id="UP000281955"/>
    </source>
</evidence>
<dbReference type="CDD" id="cd07814">
    <property type="entry name" value="SRPBCC_CalC_Aha1-like"/>
    <property type="match status" value="1"/>
</dbReference>
<dbReference type="SUPFAM" id="SSF55961">
    <property type="entry name" value="Bet v1-like"/>
    <property type="match status" value="1"/>
</dbReference>
<dbReference type="InterPro" id="IPR023393">
    <property type="entry name" value="START-like_dom_sf"/>
</dbReference>